<reference evidence="11" key="1">
    <citation type="submission" date="2014-03" db="EMBL/GenBank/DDBJ databases">
        <authorList>
            <person name="Casaregola S."/>
        </authorList>
    </citation>
    <scope>NUCLEOTIDE SEQUENCE [LARGE SCALE GENOMIC DNA]</scope>
    <source>
        <strain evidence="11">CLIB 918</strain>
    </source>
</reference>
<feature type="coiled-coil region" evidence="10">
    <location>
        <begin position="99"/>
        <end position="126"/>
    </location>
</feature>
<keyword evidence="8 9" id="KW-0472">Membrane</keyword>
<feature type="transmembrane region" description="Helical" evidence="9">
    <location>
        <begin position="551"/>
        <end position="571"/>
    </location>
</feature>
<evidence type="ECO:0000256" key="4">
    <source>
        <dbReference type="ARBA" id="ARBA00022692"/>
    </source>
</evidence>
<evidence type="ECO:0000313" key="12">
    <source>
        <dbReference type="Proteomes" id="UP000242525"/>
    </source>
</evidence>
<feature type="transmembrane region" description="Helical" evidence="9">
    <location>
        <begin position="583"/>
        <end position="604"/>
    </location>
</feature>
<feature type="transmembrane region" description="Helical" evidence="9">
    <location>
        <begin position="776"/>
        <end position="799"/>
    </location>
</feature>
<feature type="transmembrane region" description="Helical" evidence="9">
    <location>
        <begin position="644"/>
        <end position="663"/>
    </location>
</feature>
<organism evidence="11 12">
    <name type="scientific">Geotrichum candidum</name>
    <name type="common">Oospora lactis</name>
    <name type="synonym">Dipodascus geotrichum</name>
    <dbReference type="NCBI Taxonomy" id="1173061"/>
    <lineage>
        <taxon>Eukaryota</taxon>
        <taxon>Fungi</taxon>
        <taxon>Dikarya</taxon>
        <taxon>Ascomycota</taxon>
        <taxon>Saccharomycotina</taxon>
        <taxon>Dipodascomycetes</taxon>
        <taxon>Dipodascales</taxon>
        <taxon>Dipodascaceae</taxon>
        <taxon>Geotrichum</taxon>
    </lineage>
</organism>
<dbReference type="EMBL" id="CCBN010000011">
    <property type="protein sequence ID" value="CDO55422.1"/>
    <property type="molecule type" value="Genomic_DNA"/>
</dbReference>
<sequence length="842" mass="96359">MERPEAIFRSANMSLVQLYVATEIGREVVATLGELGTIQFRDLNSNVSIFQRSFIKEIRRLDNVERQLRYFKAQAVKRNIHIQELPEEPITTAPNVSEIDTIVQKLNEMEERIMQLSASYEDLLLRKSLLVEKRHVLVGSGQFFDNAARNPAEVRLSLDVGDFDSDNAPLLQQEDELERQPTQQDGLGSGLASLNIKFVAGIINRTKTTALERILWRALRGNLYMKHTQIDDDVLDSRTKEPVQKDVFVIFGHGENILKKIRRICESLDASLYQIDDSVSFRREQVLETNTKIQEIDTVIDSTGQILSTELRLLTEKLLYWNVVVKKEKAIYTALNTFNYDQTRKCLIAEGWVPTDDIPMIQSSLRTITDRAGIHVSSVVNELQTNRTPPTFYRTNKFTNAFQNIVDAYGISTYQEVNPGLATVVTFPFMFAIMFGDIGHGFILTLAALALVVNERKIQRMKRDEIFDMAYSGRYILLLMGIFSIYTGLLYNDIFSVSMTLFKPRWKWPEHWETGDTITATQNGVYPIGIDPTWHGTENNLIFTNSYKMKLSILMGFAHMTYSLCFSLVNYRHFKSKIDIIGNFIPSMIFMQSIFGYLALTIVYKWCVDWIKIDKPAPGLLNMLINMFLAPGKIDVPLYRGQSFVQVVLVLMALVCVPWLLLLKPLYLRYENRRAQAAGYQDLHHQSRISDITGLEEEAGDSFVIQDIDDSHDGHFEFGDVMIHQVIHTIEFCLNCVSHTASYLRLWALSLAHNQLSSVLWSMTIRGAFASTYSPLNVAMAVVLFGFWFTLTVCILVLMEGTSAMLHSLRLHWVEAMSKFFEGEGYQYEPFAFASLDYDDEF</sequence>
<evidence type="ECO:0000313" key="11">
    <source>
        <dbReference type="EMBL" id="CDO55422.1"/>
    </source>
</evidence>
<dbReference type="PANTHER" id="PTHR11629:SF59">
    <property type="entry name" value="V-TYPE PROTON ATPASE SUBUNIT A, GOLGI ISOFORM"/>
    <property type="match status" value="1"/>
</dbReference>
<comment type="similarity">
    <text evidence="2 9">Belongs to the V-ATPase 116 kDa subunit family.</text>
</comment>
<evidence type="ECO:0000256" key="3">
    <source>
        <dbReference type="ARBA" id="ARBA00022448"/>
    </source>
</evidence>
<evidence type="ECO:0000256" key="2">
    <source>
        <dbReference type="ARBA" id="ARBA00009904"/>
    </source>
</evidence>
<gene>
    <name evidence="11" type="ORF">BN980_GECA11s00956g</name>
</gene>
<comment type="subcellular location">
    <subcellularLocation>
        <location evidence="1">Membrane</location>
        <topology evidence="1">Multi-pass membrane protein</topology>
    </subcellularLocation>
</comment>
<dbReference type="InterPro" id="IPR002490">
    <property type="entry name" value="V-ATPase_116kDa_su"/>
</dbReference>
<dbReference type="Proteomes" id="UP000242525">
    <property type="component" value="Unassembled WGS sequence"/>
</dbReference>
<keyword evidence="5 9" id="KW-0375">Hydrogen ion transport</keyword>
<keyword evidence="10" id="KW-0175">Coiled coil</keyword>
<dbReference type="GO" id="GO:0000220">
    <property type="term" value="C:vacuolar proton-transporting V-type ATPase, V0 domain"/>
    <property type="evidence" value="ECO:0007669"/>
    <property type="project" value="InterPro"/>
</dbReference>
<dbReference type="AlphaFoldDB" id="A0A0J9XDS2"/>
<evidence type="ECO:0000256" key="6">
    <source>
        <dbReference type="ARBA" id="ARBA00022989"/>
    </source>
</evidence>
<proteinExistence type="inferred from homology"/>
<evidence type="ECO:0000256" key="8">
    <source>
        <dbReference type="ARBA" id="ARBA00023136"/>
    </source>
</evidence>
<dbReference type="GO" id="GO:0046961">
    <property type="term" value="F:proton-transporting ATPase activity, rotational mechanism"/>
    <property type="evidence" value="ECO:0007669"/>
    <property type="project" value="InterPro"/>
</dbReference>
<evidence type="ECO:0000256" key="7">
    <source>
        <dbReference type="ARBA" id="ARBA00023065"/>
    </source>
</evidence>
<dbReference type="GO" id="GO:0000329">
    <property type="term" value="C:fungal-type vacuole membrane"/>
    <property type="evidence" value="ECO:0007669"/>
    <property type="project" value="TreeGrafter"/>
</dbReference>
<dbReference type="GO" id="GO:0051117">
    <property type="term" value="F:ATPase binding"/>
    <property type="evidence" value="ECO:0007669"/>
    <property type="project" value="TreeGrafter"/>
</dbReference>
<comment type="function">
    <text evidence="9">Essential component of the vacuolar proton pump (V-ATPase), a multimeric enzyme that catalyzes the translocation of protons across the membranes. Required for assembly and activity of the V-ATPase.</text>
</comment>
<keyword evidence="3 9" id="KW-0813">Transport</keyword>
<accession>A0A0J9XDS2</accession>
<dbReference type="InterPro" id="IPR026028">
    <property type="entry name" value="V-type_ATPase_116kDa_su_euka"/>
</dbReference>
<keyword evidence="4 9" id="KW-0812">Transmembrane</keyword>
<dbReference type="OrthoDB" id="10264220at2759"/>
<feature type="transmembrane region" description="Helical" evidence="9">
    <location>
        <begin position="475"/>
        <end position="502"/>
    </location>
</feature>
<comment type="caution">
    <text evidence="11">The sequence shown here is derived from an EMBL/GenBank/DDBJ whole genome shotgun (WGS) entry which is preliminary data.</text>
</comment>
<evidence type="ECO:0000256" key="1">
    <source>
        <dbReference type="ARBA" id="ARBA00004141"/>
    </source>
</evidence>
<keyword evidence="7 9" id="KW-0406">Ion transport</keyword>
<evidence type="ECO:0000256" key="9">
    <source>
        <dbReference type="RuleBase" id="RU361189"/>
    </source>
</evidence>
<feature type="transmembrane region" description="Helical" evidence="9">
    <location>
        <begin position="429"/>
        <end position="454"/>
    </location>
</feature>
<dbReference type="STRING" id="1173061.A0A0J9XDS2"/>
<dbReference type="Pfam" id="PF01496">
    <property type="entry name" value="V_ATPase_I"/>
    <property type="match status" value="1"/>
</dbReference>
<dbReference type="PIRSF" id="PIRSF001293">
    <property type="entry name" value="ATP6V0A1"/>
    <property type="match status" value="1"/>
</dbReference>
<keyword evidence="12" id="KW-1185">Reference proteome</keyword>
<keyword evidence="6 9" id="KW-1133">Transmembrane helix</keyword>
<dbReference type="PANTHER" id="PTHR11629">
    <property type="entry name" value="VACUOLAR PROTON ATPASES"/>
    <property type="match status" value="1"/>
</dbReference>
<dbReference type="GO" id="GO:0007035">
    <property type="term" value="P:vacuolar acidification"/>
    <property type="evidence" value="ECO:0007669"/>
    <property type="project" value="TreeGrafter"/>
</dbReference>
<evidence type="ECO:0000256" key="10">
    <source>
        <dbReference type="SAM" id="Coils"/>
    </source>
</evidence>
<name>A0A0J9XDS2_GEOCN</name>
<evidence type="ECO:0000256" key="5">
    <source>
        <dbReference type="ARBA" id="ARBA00022781"/>
    </source>
</evidence>
<protein>
    <recommendedName>
        <fullName evidence="9">V-type proton ATPase subunit a</fullName>
    </recommendedName>
</protein>